<name>A0A2P2PYH5_RHIMU</name>
<dbReference type="EMBL" id="GGEC01079271">
    <property type="protein sequence ID" value="MBX59755.1"/>
    <property type="molecule type" value="Transcribed_RNA"/>
</dbReference>
<sequence>MEFSHLKTKEGEYVPILGRLPKQPHPHEPR</sequence>
<feature type="region of interest" description="Disordered" evidence="1">
    <location>
        <begin position="1"/>
        <end position="30"/>
    </location>
</feature>
<reference evidence="2" key="1">
    <citation type="submission" date="2018-02" db="EMBL/GenBank/DDBJ databases">
        <title>Rhizophora mucronata_Transcriptome.</title>
        <authorList>
            <person name="Meera S.P."/>
            <person name="Sreeshan A."/>
            <person name="Augustine A."/>
        </authorList>
    </citation>
    <scope>NUCLEOTIDE SEQUENCE</scope>
    <source>
        <tissue evidence="2">Leaf</tissue>
    </source>
</reference>
<organism evidence="2">
    <name type="scientific">Rhizophora mucronata</name>
    <name type="common">Asiatic mangrove</name>
    <dbReference type="NCBI Taxonomy" id="61149"/>
    <lineage>
        <taxon>Eukaryota</taxon>
        <taxon>Viridiplantae</taxon>
        <taxon>Streptophyta</taxon>
        <taxon>Embryophyta</taxon>
        <taxon>Tracheophyta</taxon>
        <taxon>Spermatophyta</taxon>
        <taxon>Magnoliopsida</taxon>
        <taxon>eudicotyledons</taxon>
        <taxon>Gunneridae</taxon>
        <taxon>Pentapetalae</taxon>
        <taxon>rosids</taxon>
        <taxon>fabids</taxon>
        <taxon>Malpighiales</taxon>
        <taxon>Rhizophoraceae</taxon>
        <taxon>Rhizophora</taxon>
    </lineage>
</organism>
<protein>
    <submittedName>
        <fullName evidence="2">Uncharacterized protein</fullName>
    </submittedName>
</protein>
<accession>A0A2P2PYH5</accession>
<evidence type="ECO:0000256" key="1">
    <source>
        <dbReference type="SAM" id="MobiDB-lite"/>
    </source>
</evidence>
<feature type="compositionally biased region" description="Basic and acidic residues" evidence="1">
    <location>
        <begin position="1"/>
        <end position="12"/>
    </location>
</feature>
<dbReference type="AlphaFoldDB" id="A0A2P2PYH5"/>
<proteinExistence type="predicted"/>
<evidence type="ECO:0000313" key="2">
    <source>
        <dbReference type="EMBL" id="MBX59755.1"/>
    </source>
</evidence>